<feature type="transmembrane region" description="Helical" evidence="5">
    <location>
        <begin position="88"/>
        <end position="108"/>
    </location>
</feature>
<reference evidence="7 8" key="1">
    <citation type="submission" date="2023-08" db="EMBL/GenBank/DDBJ databases">
        <title>Implementing the SeqCode for naming new Mesorhizobium species isolated from Vachellia karroo root nodules.</title>
        <authorList>
            <person name="Van Lill M."/>
        </authorList>
    </citation>
    <scope>NUCLEOTIDE SEQUENCE [LARGE SCALE GENOMIC DNA]</scope>
    <source>
        <strain evidence="7 8">VK3E</strain>
    </source>
</reference>
<dbReference type="PANTHER" id="PTHR37422:SF13">
    <property type="entry name" value="LIPOPOLYSACCHARIDE BIOSYNTHESIS PROTEIN PA4999-RELATED"/>
    <property type="match status" value="1"/>
</dbReference>
<keyword evidence="4 5" id="KW-0472">Membrane</keyword>
<feature type="transmembrane region" description="Helical" evidence="5">
    <location>
        <begin position="28"/>
        <end position="46"/>
    </location>
</feature>
<feature type="transmembrane region" description="Helical" evidence="5">
    <location>
        <begin position="391"/>
        <end position="414"/>
    </location>
</feature>
<organism evidence="7 8">
    <name type="scientific">Mesorhizobium australafricanum</name>
    <dbReference type="NCBI Taxonomy" id="3072311"/>
    <lineage>
        <taxon>Bacteria</taxon>
        <taxon>Pseudomonadati</taxon>
        <taxon>Pseudomonadota</taxon>
        <taxon>Alphaproteobacteria</taxon>
        <taxon>Hyphomicrobiales</taxon>
        <taxon>Phyllobacteriaceae</taxon>
        <taxon>Mesorhizobium</taxon>
    </lineage>
</organism>
<dbReference type="GO" id="GO:0016874">
    <property type="term" value="F:ligase activity"/>
    <property type="evidence" value="ECO:0007669"/>
    <property type="project" value="UniProtKB-KW"/>
</dbReference>
<dbReference type="PANTHER" id="PTHR37422">
    <property type="entry name" value="TEICHURONIC ACID BIOSYNTHESIS PROTEIN TUAE"/>
    <property type="match status" value="1"/>
</dbReference>
<dbReference type="Pfam" id="PF04932">
    <property type="entry name" value="Wzy_C"/>
    <property type="match status" value="1"/>
</dbReference>
<evidence type="ECO:0000259" key="6">
    <source>
        <dbReference type="Pfam" id="PF04932"/>
    </source>
</evidence>
<evidence type="ECO:0000256" key="5">
    <source>
        <dbReference type="SAM" id="Phobius"/>
    </source>
</evidence>
<gene>
    <name evidence="7" type="ORF">RFM51_29935</name>
</gene>
<proteinExistence type="predicted"/>
<evidence type="ECO:0000256" key="2">
    <source>
        <dbReference type="ARBA" id="ARBA00022692"/>
    </source>
</evidence>
<dbReference type="InterPro" id="IPR007016">
    <property type="entry name" value="O-antigen_ligase-rel_domated"/>
</dbReference>
<dbReference type="EMBL" id="JAVIIS010000085">
    <property type="protein sequence ID" value="MDX8443793.1"/>
    <property type="molecule type" value="Genomic_DNA"/>
</dbReference>
<keyword evidence="3 5" id="KW-1133">Transmembrane helix</keyword>
<evidence type="ECO:0000256" key="3">
    <source>
        <dbReference type="ARBA" id="ARBA00022989"/>
    </source>
</evidence>
<evidence type="ECO:0000256" key="1">
    <source>
        <dbReference type="ARBA" id="ARBA00004141"/>
    </source>
</evidence>
<protein>
    <submittedName>
        <fullName evidence="7">O-antigen ligase family protein</fullName>
    </submittedName>
</protein>
<accession>A0ABU4X761</accession>
<evidence type="ECO:0000313" key="8">
    <source>
        <dbReference type="Proteomes" id="UP001272097"/>
    </source>
</evidence>
<feature type="transmembrane region" description="Helical" evidence="5">
    <location>
        <begin position="120"/>
        <end position="142"/>
    </location>
</feature>
<evidence type="ECO:0000256" key="4">
    <source>
        <dbReference type="ARBA" id="ARBA00023136"/>
    </source>
</evidence>
<feature type="transmembrane region" description="Helical" evidence="5">
    <location>
        <begin position="162"/>
        <end position="179"/>
    </location>
</feature>
<comment type="caution">
    <text evidence="7">The sequence shown here is derived from an EMBL/GenBank/DDBJ whole genome shotgun (WGS) entry which is preliminary data.</text>
</comment>
<comment type="subcellular location">
    <subcellularLocation>
        <location evidence="1">Membrane</location>
        <topology evidence="1">Multi-pass membrane protein</topology>
    </subcellularLocation>
</comment>
<feature type="transmembrane region" description="Helical" evidence="5">
    <location>
        <begin position="357"/>
        <end position="379"/>
    </location>
</feature>
<feature type="domain" description="O-antigen ligase-related" evidence="6">
    <location>
        <begin position="200"/>
        <end position="369"/>
    </location>
</feature>
<sequence>MIPDVLFALGLLLTPASQLRLAGFPVGPGEICLLIWIVLILGREAARLGQPLTPALSRLLIFWSIFTIAQSLGTLTARLIGDQHDPEWFMHDVMAYPLLAAVSCLSLIDPDAGTRLRRVGWLLCALGTPVVAAQLAHLWGLFDIPSVDPLWWDQFRGWSSNPHQLAVLCMVLGILSLHLAETATGLGTKIAALACAIVPVYAGRLTGSDSFTLILVAAGPIFIAFKFRTWLVSRAPRVSFRSAFAWMIVLALPVIVISVVPLAYSIAVEAQGLANSMARENPEETEEKTSLRFELWGQAIRRGVESGMLGLGPGPHLEIPHSIVSQRNMDTAQPEFVEHPTPSFAPNFEAHNTFLDLFTQGGLIIVLSFIWIVATAFWFAYRTGQAGLPTLLCGLCIYSIATFILRHPIFWFVIALCLVAEPKPADLVRSVTGGKALSGILSRSPLRIGYGTSKLRTRSS</sequence>
<feature type="transmembrane region" description="Helical" evidence="5">
    <location>
        <begin position="58"/>
        <end position="76"/>
    </location>
</feature>
<feature type="transmembrane region" description="Helical" evidence="5">
    <location>
        <begin position="243"/>
        <end position="267"/>
    </location>
</feature>
<name>A0ABU4X761_9HYPH</name>
<feature type="transmembrane region" description="Helical" evidence="5">
    <location>
        <begin position="210"/>
        <end position="231"/>
    </location>
</feature>
<keyword evidence="8" id="KW-1185">Reference proteome</keyword>
<evidence type="ECO:0000313" key="7">
    <source>
        <dbReference type="EMBL" id="MDX8443793.1"/>
    </source>
</evidence>
<dbReference type="Proteomes" id="UP001272097">
    <property type="component" value="Unassembled WGS sequence"/>
</dbReference>
<dbReference type="InterPro" id="IPR051533">
    <property type="entry name" value="WaaL-like"/>
</dbReference>
<keyword evidence="2 5" id="KW-0812">Transmembrane</keyword>
<dbReference type="RefSeq" id="WP_320217772.1">
    <property type="nucleotide sequence ID" value="NZ_JAVIIS010000085.1"/>
</dbReference>
<keyword evidence="7" id="KW-0436">Ligase</keyword>
<feature type="transmembrane region" description="Helical" evidence="5">
    <location>
        <begin position="186"/>
        <end position="204"/>
    </location>
</feature>